<evidence type="ECO:0000313" key="1">
    <source>
        <dbReference type="EMBL" id="KAF9533802.1"/>
    </source>
</evidence>
<accession>A0A9P6ES04</accession>
<gene>
    <name evidence="1" type="ORF">CPB83DRAFT_844539</name>
</gene>
<sequence length="97" mass="11474">MLLLYWIYTAVFGYFHRMSCATVRNVTERRLSIRNPNVCVFCIPKCAVANYHKNLPNNRPRSKKSIHPRMLALNSVTLKLRMYRQTYVRLNSISSHE</sequence>
<name>A0A9P6ES04_9AGAR</name>
<reference evidence="1" key="1">
    <citation type="submission" date="2020-11" db="EMBL/GenBank/DDBJ databases">
        <authorList>
            <consortium name="DOE Joint Genome Institute"/>
            <person name="Ahrendt S."/>
            <person name="Riley R."/>
            <person name="Andreopoulos W."/>
            <person name="Labutti K."/>
            <person name="Pangilinan J."/>
            <person name="Ruiz-Duenas F.J."/>
            <person name="Barrasa J.M."/>
            <person name="Sanchez-Garcia M."/>
            <person name="Camarero S."/>
            <person name="Miyauchi S."/>
            <person name="Serrano A."/>
            <person name="Linde D."/>
            <person name="Babiker R."/>
            <person name="Drula E."/>
            <person name="Ayuso-Fernandez I."/>
            <person name="Pacheco R."/>
            <person name="Padilla G."/>
            <person name="Ferreira P."/>
            <person name="Barriuso J."/>
            <person name="Kellner H."/>
            <person name="Castanera R."/>
            <person name="Alfaro M."/>
            <person name="Ramirez L."/>
            <person name="Pisabarro A.G."/>
            <person name="Kuo A."/>
            <person name="Tritt A."/>
            <person name="Lipzen A."/>
            <person name="He G."/>
            <person name="Yan M."/>
            <person name="Ng V."/>
            <person name="Cullen D."/>
            <person name="Martin F."/>
            <person name="Rosso M.-N."/>
            <person name="Henrissat B."/>
            <person name="Hibbett D."/>
            <person name="Martinez A.T."/>
            <person name="Grigoriev I.V."/>
        </authorList>
    </citation>
    <scope>NUCLEOTIDE SEQUENCE</scope>
    <source>
        <strain evidence="1">CBS 506.95</strain>
    </source>
</reference>
<dbReference type="AlphaFoldDB" id="A0A9P6ES04"/>
<organism evidence="1 2">
    <name type="scientific">Crepidotus variabilis</name>
    <dbReference type="NCBI Taxonomy" id="179855"/>
    <lineage>
        <taxon>Eukaryota</taxon>
        <taxon>Fungi</taxon>
        <taxon>Dikarya</taxon>
        <taxon>Basidiomycota</taxon>
        <taxon>Agaricomycotina</taxon>
        <taxon>Agaricomycetes</taxon>
        <taxon>Agaricomycetidae</taxon>
        <taxon>Agaricales</taxon>
        <taxon>Agaricineae</taxon>
        <taxon>Crepidotaceae</taxon>
        <taxon>Crepidotus</taxon>
    </lineage>
</organism>
<comment type="caution">
    <text evidence="1">The sequence shown here is derived from an EMBL/GenBank/DDBJ whole genome shotgun (WGS) entry which is preliminary data.</text>
</comment>
<evidence type="ECO:0000313" key="2">
    <source>
        <dbReference type="Proteomes" id="UP000807306"/>
    </source>
</evidence>
<protein>
    <submittedName>
        <fullName evidence="1">Uncharacterized protein</fullName>
    </submittedName>
</protein>
<dbReference type="EMBL" id="MU157827">
    <property type="protein sequence ID" value="KAF9533802.1"/>
    <property type="molecule type" value="Genomic_DNA"/>
</dbReference>
<proteinExistence type="predicted"/>
<keyword evidence="2" id="KW-1185">Reference proteome</keyword>
<dbReference type="Proteomes" id="UP000807306">
    <property type="component" value="Unassembled WGS sequence"/>
</dbReference>